<evidence type="ECO:0000313" key="9">
    <source>
        <dbReference type="EMBL" id="TVY46627.1"/>
    </source>
</evidence>
<dbReference type="AlphaFoldDB" id="A0A8H8UG30"/>
<dbReference type="InterPro" id="IPR021858">
    <property type="entry name" value="Fun_TF"/>
</dbReference>
<dbReference type="GO" id="GO:0003677">
    <property type="term" value="F:DNA binding"/>
    <property type="evidence" value="ECO:0007669"/>
    <property type="project" value="UniProtKB-KW"/>
</dbReference>
<feature type="region of interest" description="Disordered" evidence="7">
    <location>
        <begin position="467"/>
        <end position="488"/>
    </location>
</feature>
<evidence type="ECO:0000256" key="5">
    <source>
        <dbReference type="ARBA" id="ARBA00023163"/>
    </source>
</evidence>
<feature type="domain" description="Zn(2)-C6 fungal-type" evidence="8">
    <location>
        <begin position="53"/>
        <end position="82"/>
    </location>
</feature>
<evidence type="ECO:0000256" key="1">
    <source>
        <dbReference type="ARBA" id="ARBA00022723"/>
    </source>
</evidence>
<evidence type="ECO:0000313" key="10">
    <source>
        <dbReference type="Proteomes" id="UP000443090"/>
    </source>
</evidence>
<evidence type="ECO:0000256" key="4">
    <source>
        <dbReference type="ARBA" id="ARBA00023125"/>
    </source>
</evidence>
<dbReference type="EMBL" id="QGMI01000137">
    <property type="protein sequence ID" value="TVY46627.1"/>
    <property type="molecule type" value="Genomic_DNA"/>
</dbReference>
<keyword evidence="4" id="KW-0238">DNA-binding</keyword>
<dbReference type="GO" id="GO:0000981">
    <property type="term" value="F:DNA-binding transcription factor activity, RNA polymerase II-specific"/>
    <property type="evidence" value="ECO:0007669"/>
    <property type="project" value="InterPro"/>
</dbReference>
<evidence type="ECO:0000256" key="6">
    <source>
        <dbReference type="ARBA" id="ARBA00023242"/>
    </source>
</evidence>
<dbReference type="CDD" id="cd00067">
    <property type="entry name" value="GAL4"/>
    <property type="match status" value="1"/>
</dbReference>
<evidence type="ECO:0000256" key="2">
    <source>
        <dbReference type="ARBA" id="ARBA00022833"/>
    </source>
</evidence>
<dbReference type="PANTHER" id="PTHR36206:SF4">
    <property type="entry name" value="HYPOTHETICAL CONSERVED PROTEIN (EUROFUNG)-RELATED"/>
    <property type="match status" value="1"/>
</dbReference>
<keyword evidence="1" id="KW-0479">Metal-binding</keyword>
<keyword evidence="3" id="KW-0805">Transcription regulation</keyword>
<dbReference type="Gene3D" id="4.10.240.10">
    <property type="entry name" value="Zn(2)-C6 fungal-type DNA-binding domain"/>
    <property type="match status" value="1"/>
</dbReference>
<accession>A0A8H8UG30</accession>
<dbReference type="SUPFAM" id="SSF57701">
    <property type="entry name" value="Zn2/Cys6 DNA-binding domain"/>
    <property type="match status" value="1"/>
</dbReference>
<dbReference type="GO" id="GO:0008270">
    <property type="term" value="F:zinc ion binding"/>
    <property type="evidence" value="ECO:0007669"/>
    <property type="project" value="InterPro"/>
</dbReference>
<dbReference type="Pfam" id="PF00172">
    <property type="entry name" value="Zn_clus"/>
    <property type="match status" value="1"/>
</dbReference>
<feature type="compositionally biased region" description="Pro residues" evidence="7">
    <location>
        <begin position="118"/>
        <end position="129"/>
    </location>
</feature>
<comment type="caution">
    <text evidence="9">The sequence shown here is derived from an EMBL/GenBank/DDBJ whole genome shotgun (WGS) entry which is preliminary data.</text>
</comment>
<proteinExistence type="predicted"/>
<protein>
    <recommendedName>
        <fullName evidence="8">Zn(2)-C6 fungal-type domain-containing protein</fullName>
    </recommendedName>
</protein>
<feature type="region of interest" description="Disordered" evidence="7">
    <location>
        <begin position="109"/>
        <end position="132"/>
    </location>
</feature>
<keyword evidence="6" id="KW-0539">Nucleus</keyword>
<organism evidence="9 10">
    <name type="scientific">Lachnellula occidentalis</name>
    <dbReference type="NCBI Taxonomy" id="215460"/>
    <lineage>
        <taxon>Eukaryota</taxon>
        <taxon>Fungi</taxon>
        <taxon>Dikarya</taxon>
        <taxon>Ascomycota</taxon>
        <taxon>Pezizomycotina</taxon>
        <taxon>Leotiomycetes</taxon>
        <taxon>Helotiales</taxon>
        <taxon>Lachnaceae</taxon>
        <taxon>Lachnellula</taxon>
    </lineage>
</organism>
<reference evidence="9 10" key="1">
    <citation type="submission" date="2018-05" db="EMBL/GenBank/DDBJ databases">
        <title>Genome sequencing and assembly of the regulated plant pathogen Lachnellula willkommii and related sister species for the development of diagnostic species identification markers.</title>
        <authorList>
            <person name="Giroux E."/>
            <person name="Bilodeau G."/>
        </authorList>
    </citation>
    <scope>NUCLEOTIDE SEQUENCE [LARGE SCALE GENOMIC DNA]</scope>
    <source>
        <strain evidence="9 10">CBS 160.35</strain>
    </source>
</reference>
<evidence type="ECO:0000256" key="3">
    <source>
        <dbReference type="ARBA" id="ARBA00023015"/>
    </source>
</evidence>
<keyword evidence="2" id="KW-0862">Zinc</keyword>
<dbReference type="InterPro" id="IPR036864">
    <property type="entry name" value="Zn2-C6_fun-type_DNA-bd_sf"/>
</dbReference>
<name>A0A8H8UG30_9HELO</name>
<dbReference type="InterPro" id="IPR052360">
    <property type="entry name" value="Transcr_Regulatory_Proteins"/>
</dbReference>
<dbReference type="OrthoDB" id="3172332at2759"/>
<sequence>MSPPSEYAFLKKPRASKPKVKSGCYLRAYDMRKAWVEHDAWPEYTLLTSFIVRQRRVKCDETKPACLRCTNFGRKCGGYPSQEESPPAKEVNLPGPRRLLSKGLIRRDSTRSITRSPSPSPSPFPPPVPRVTSPRSLMPPGVVFQDQVEYQYFCHFRDETSIELATGFEPALWNKLVLQACDSPSILQLTVATAALSLATKAPHSNLWDSQKEAHRQHALQQYGEALKGIQTLVATGQDSMRIALISALLIFCFESLHGDLRQAIVQVQSAIDMIVKRISNNPQAYHFSRVNALGIPESAAIDGDLITAFMRLDRPSLTLLSKRKENAPILTSRIFTLLFSEEHLELPRGFASTAEARVYLEDLKWRVLTTTQPPISVTSFWEEELEEENSPDFGIVPLQLKQWYEGSGALNSSSNLALEFAYWHDAFSPLLNYAMSPLGESMFLGAVTLHVQALAADLLVSGSSASTLSSRRPSYSQSTSAGSSAGNSNRFPTIQAILSLSRQLVAHPNFVKGFVFDIGIIPSLTKVIMVCPDRNLKQQAIDVLKSMEPRREGLWDSSAVALAGEISMEGEDGRMDLGMIDPSLLETL</sequence>
<keyword evidence="5" id="KW-0804">Transcription</keyword>
<dbReference type="Proteomes" id="UP000443090">
    <property type="component" value="Unassembled WGS sequence"/>
</dbReference>
<keyword evidence="10" id="KW-1185">Reference proteome</keyword>
<gene>
    <name evidence="9" type="ORF">LOCC1_G003298</name>
</gene>
<dbReference type="InterPro" id="IPR001138">
    <property type="entry name" value="Zn2Cys6_DnaBD"/>
</dbReference>
<evidence type="ECO:0000259" key="8">
    <source>
        <dbReference type="Pfam" id="PF00172"/>
    </source>
</evidence>
<dbReference type="PANTHER" id="PTHR36206">
    <property type="entry name" value="ASPERCRYPTIN BIOSYNTHESIS CLUSTER-SPECIFIC TRANSCRIPTION REGULATOR ATNN-RELATED"/>
    <property type="match status" value="1"/>
</dbReference>
<evidence type="ECO:0000256" key="7">
    <source>
        <dbReference type="SAM" id="MobiDB-lite"/>
    </source>
</evidence>
<dbReference type="Pfam" id="PF11951">
    <property type="entry name" value="Fungal_trans_2"/>
    <property type="match status" value="1"/>
</dbReference>